<evidence type="ECO:0000256" key="4">
    <source>
        <dbReference type="ARBA" id="ARBA00022989"/>
    </source>
</evidence>
<proteinExistence type="predicted"/>
<feature type="transmembrane region" description="Helical" evidence="6">
    <location>
        <begin position="406"/>
        <end position="426"/>
    </location>
</feature>
<keyword evidence="3 6" id="KW-0812">Transmembrane</keyword>
<evidence type="ECO:0000313" key="8">
    <source>
        <dbReference type="Proteomes" id="UP000318709"/>
    </source>
</evidence>
<organism evidence="7 8">
    <name type="scientific">Formicincola oecophyllae</name>
    <dbReference type="NCBI Taxonomy" id="2558361"/>
    <lineage>
        <taxon>Bacteria</taxon>
        <taxon>Pseudomonadati</taxon>
        <taxon>Pseudomonadota</taxon>
        <taxon>Alphaproteobacteria</taxon>
        <taxon>Acetobacterales</taxon>
        <taxon>Acetobacteraceae</taxon>
        <taxon>Formicincola</taxon>
    </lineage>
</organism>
<evidence type="ECO:0000256" key="1">
    <source>
        <dbReference type="ARBA" id="ARBA00004141"/>
    </source>
</evidence>
<dbReference type="Proteomes" id="UP000318709">
    <property type="component" value="Chromosome"/>
</dbReference>
<dbReference type="GO" id="GO:0016020">
    <property type="term" value="C:membrane"/>
    <property type="evidence" value="ECO:0007669"/>
    <property type="project" value="UniProtKB-SubCell"/>
</dbReference>
<evidence type="ECO:0000256" key="3">
    <source>
        <dbReference type="ARBA" id="ARBA00022692"/>
    </source>
</evidence>
<evidence type="ECO:0000256" key="6">
    <source>
        <dbReference type="SAM" id="Phobius"/>
    </source>
</evidence>
<dbReference type="PANTHER" id="PTHR43243">
    <property type="entry name" value="INNER MEMBRANE TRANSPORTER YGJI-RELATED"/>
    <property type="match status" value="1"/>
</dbReference>
<dbReference type="KEGG" id="swf:E3E12_00530"/>
<evidence type="ECO:0000256" key="5">
    <source>
        <dbReference type="ARBA" id="ARBA00023136"/>
    </source>
</evidence>
<feature type="transmembrane region" description="Helical" evidence="6">
    <location>
        <begin position="73"/>
        <end position="97"/>
    </location>
</feature>
<feature type="transmembrane region" description="Helical" evidence="6">
    <location>
        <begin position="247"/>
        <end position="271"/>
    </location>
</feature>
<reference evidence="7 8" key="1">
    <citation type="submission" date="2019-03" db="EMBL/GenBank/DDBJ databases">
        <title>The complete genome sequence of Swingsia_sp. F3b2 LMG30590(T).</title>
        <authorList>
            <person name="Chua K.-O."/>
            <person name="Chan K.-G."/>
            <person name="See-Too W.-S."/>
        </authorList>
    </citation>
    <scope>NUCLEOTIDE SEQUENCE [LARGE SCALE GENOMIC DNA]</scope>
    <source>
        <strain evidence="7 8">F3b2</strain>
    </source>
</reference>
<evidence type="ECO:0000313" key="7">
    <source>
        <dbReference type="EMBL" id="QDH12935.1"/>
    </source>
</evidence>
<dbReference type="InterPro" id="IPR002293">
    <property type="entry name" value="AA/rel_permease1"/>
</dbReference>
<dbReference type="RefSeq" id="WP_141442578.1">
    <property type="nucleotide sequence ID" value="NZ_CP038231.1"/>
</dbReference>
<gene>
    <name evidence="7" type="ORF">E3E12_00530</name>
</gene>
<feature type="transmembrane region" description="Helical" evidence="6">
    <location>
        <begin position="43"/>
        <end position="67"/>
    </location>
</feature>
<name>A0A4Y6U9V8_9PROT</name>
<feature type="transmembrane region" description="Helical" evidence="6">
    <location>
        <begin position="118"/>
        <end position="142"/>
    </location>
</feature>
<sequence>MSPAPAPHTTPARAKDSRRKPLAQLHAEAQALDLKRTLTLRQLLLLGIGTVVGAGIYVMTGTAAANFAGPSVLLAFLVAALACVFTALCYGELAALFPVAGSTYSYAYVTMSERTAWWVGWLSLLEFAISCTAVAAGLSGYANALLGTFHLKLPGFLTHPTLMTVPGSGGQAMTAGWRFDLLGLGSIMVVTLVLMKGIHESSRLNDVIVLLKVGAILLFVGVGAFWVDMSNFHPFIPASKGDFQFGWGGVFRAASVLFFAYTGFEAVSTAAAEARNPTRDVPWAIVGTLFVCMLIFMAVAAVLIGVVPYQALNVPDPLAVATHAMNKPWLGLLVSGAATIGLFTGLFGLLYAQSRILMVMAQDGLLPPVFARLNKRFHTPLLGTLIIGVGVALLTAVLPIDVIGDLVSIGIALGYAQVCLNVIWCRNTMPERERPFKVPLGGVTIKGIWLGTVPVLGILFCLLMMVPLLANMLEALGKGNAIPFALTALYVGSGWALYHFYGRHHSTMHPDRRNVNFQEGEGAPSHGD</sequence>
<dbReference type="Pfam" id="PF13520">
    <property type="entry name" value="AA_permease_2"/>
    <property type="match status" value="1"/>
</dbReference>
<accession>A0A4Y6U9V8</accession>
<dbReference type="PIRSF" id="PIRSF006060">
    <property type="entry name" value="AA_transporter"/>
    <property type="match status" value="1"/>
</dbReference>
<feature type="transmembrane region" description="Helical" evidence="6">
    <location>
        <begin position="329"/>
        <end position="352"/>
    </location>
</feature>
<comment type="subcellular location">
    <subcellularLocation>
        <location evidence="1">Membrane</location>
        <topology evidence="1">Multi-pass membrane protein</topology>
    </subcellularLocation>
</comment>
<dbReference type="OrthoDB" id="9804700at2"/>
<dbReference type="GO" id="GO:0015171">
    <property type="term" value="F:amino acid transmembrane transporter activity"/>
    <property type="evidence" value="ECO:0007669"/>
    <property type="project" value="TreeGrafter"/>
</dbReference>
<dbReference type="EMBL" id="CP038231">
    <property type="protein sequence ID" value="QDH12935.1"/>
    <property type="molecule type" value="Genomic_DNA"/>
</dbReference>
<keyword evidence="5 6" id="KW-0472">Membrane</keyword>
<dbReference type="AlphaFoldDB" id="A0A4Y6U9V8"/>
<dbReference type="Gene3D" id="1.20.1740.10">
    <property type="entry name" value="Amino acid/polyamine transporter I"/>
    <property type="match status" value="1"/>
</dbReference>
<feature type="transmembrane region" description="Helical" evidence="6">
    <location>
        <begin position="481"/>
        <end position="501"/>
    </location>
</feature>
<keyword evidence="4 6" id="KW-1133">Transmembrane helix</keyword>
<feature type="transmembrane region" description="Helical" evidence="6">
    <location>
        <begin position="283"/>
        <end position="309"/>
    </location>
</feature>
<keyword evidence="8" id="KW-1185">Reference proteome</keyword>
<evidence type="ECO:0000256" key="2">
    <source>
        <dbReference type="ARBA" id="ARBA00022448"/>
    </source>
</evidence>
<dbReference type="PANTHER" id="PTHR43243:SF4">
    <property type="entry name" value="CATIONIC AMINO ACID TRANSPORTER 4"/>
    <property type="match status" value="1"/>
</dbReference>
<keyword evidence="2" id="KW-0813">Transport</keyword>
<feature type="transmembrane region" description="Helical" evidence="6">
    <location>
        <begin position="207"/>
        <end position="227"/>
    </location>
</feature>
<protein>
    <submittedName>
        <fullName evidence="7">Amino acid permease</fullName>
    </submittedName>
</protein>
<feature type="transmembrane region" description="Helical" evidence="6">
    <location>
        <begin position="381"/>
        <end position="400"/>
    </location>
</feature>
<feature type="transmembrane region" description="Helical" evidence="6">
    <location>
        <begin position="175"/>
        <end position="195"/>
    </location>
</feature>
<feature type="transmembrane region" description="Helical" evidence="6">
    <location>
        <begin position="447"/>
        <end position="469"/>
    </location>
</feature>